<name>A0ACB9YSX2_9PEZI</name>
<gene>
    <name evidence="1" type="ORF">F4820DRAFT_24364</name>
</gene>
<accession>A0ACB9YSX2</accession>
<dbReference type="Proteomes" id="UP001497700">
    <property type="component" value="Unassembled WGS sequence"/>
</dbReference>
<protein>
    <submittedName>
        <fullName evidence="1">Uncharacterized protein</fullName>
    </submittedName>
</protein>
<evidence type="ECO:0000313" key="2">
    <source>
        <dbReference type="Proteomes" id="UP001497700"/>
    </source>
</evidence>
<organism evidence="1 2">
    <name type="scientific">Hypoxylon rubiginosum</name>
    <dbReference type="NCBI Taxonomy" id="110542"/>
    <lineage>
        <taxon>Eukaryota</taxon>
        <taxon>Fungi</taxon>
        <taxon>Dikarya</taxon>
        <taxon>Ascomycota</taxon>
        <taxon>Pezizomycotina</taxon>
        <taxon>Sordariomycetes</taxon>
        <taxon>Xylariomycetidae</taxon>
        <taxon>Xylariales</taxon>
        <taxon>Hypoxylaceae</taxon>
        <taxon>Hypoxylon</taxon>
    </lineage>
</organism>
<dbReference type="EMBL" id="MU393526">
    <property type="protein sequence ID" value="KAI4862433.1"/>
    <property type="molecule type" value="Genomic_DNA"/>
</dbReference>
<sequence length="93" mass="9775">MSYSTQGCVTTRASLSHEQHGAAANEGVSASQTSYSARSIQEYVTAVARGDAPITTLLQQQGTESSLAARQAKVQCEINGAVAKFDQAIKQGR</sequence>
<keyword evidence="2" id="KW-1185">Reference proteome</keyword>
<reference evidence="1 2" key="1">
    <citation type="journal article" date="2022" name="New Phytol.">
        <title>Ecological generalism drives hyperdiversity of secondary metabolite gene clusters in xylarialean endophytes.</title>
        <authorList>
            <person name="Franco M.E.E."/>
            <person name="Wisecaver J.H."/>
            <person name="Arnold A.E."/>
            <person name="Ju Y.M."/>
            <person name="Slot J.C."/>
            <person name="Ahrendt S."/>
            <person name="Moore L.P."/>
            <person name="Eastman K.E."/>
            <person name="Scott K."/>
            <person name="Konkel Z."/>
            <person name="Mondo S.J."/>
            <person name="Kuo A."/>
            <person name="Hayes R.D."/>
            <person name="Haridas S."/>
            <person name="Andreopoulos B."/>
            <person name="Riley R."/>
            <person name="LaButti K."/>
            <person name="Pangilinan J."/>
            <person name="Lipzen A."/>
            <person name="Amirebrahimi M."/>
            <person name="Yan J."/>
            <person name="Adam C."/>
            <person name="Keymanesh K."/>
            <person name="Ng V."/>
            <person name="Louie K."/>
            <person name="Northen T."/>
            <person name="Drula E."/>
            <person name="Henrissat B."/>
            <person name="Hsieh H.M."/>
            <person name="Youens-Clark K."/>
            <person name="Lutzoni F."/>
            <person name="Miadlikowska J."/>
            <person name="Eastwood D.C."/>
            <person name="Hamelin R.C."/>
            <person name="Grigoriev I.V."/>
            <person name="U'Ren J.M."/>
        </authorList>
    </citation>
    <scope>NUCLEOTIDE SEQUENCE [LARGE SCALE GENOMIC DNA]</scope>
    <source>
        <strain evidence="1 2">CBS 119005</strain>
    </source>
</reference>
<comment type="caution">
    <text evidence="1">The sequence shown here is derived from an EMBL/GenBank/DDBJ whole genome shotgun (WGS) entry which is preliminary data.</text>
</comment>
<proteinExistence type="predicted"/>
<evidence type="ECO:0000313" key="1">
    <source>
        <dbReference type="EMBL" id="KAI4862433.1"/>
    </source>
</evidence>